<comment type="similarity">
    <text evidence="2 13">Belongs to the class-I aminoacyl-tRNA synthetase family.</text>
</comment>
<proteinExistence type="inferred from homology"/>
<dbReference type="CDD" id="cd00817">
    <property type="entry name" value="ValRS_core"/>
    <property type="match status" value="1"/>
</dbReference>
<dbReference type="PRINTS" id="PR00986">
    <property type="entry name" value="TRNASYNTHVAL"/>
</dbReference>
<dbReference type="InterPro" id="IPR002300">
    <property type="entry name" value="aa-tRNA-synth_Ia"/>
</dbReference>
<dbReference type="FunFam" id="3.90.740.10:FF:000010">
    <property type="entry name" value="Valine--tRNA ligase"/>
    <property type="match status" value="1"/>
</dbReference>
<evidence type="ECO:0000256" key="12">
    <source>
        <dbReference type="ARBA" id="ARBA00047552"/>
    </source>
</evidence>
<accession>A0AAV6L1D8</accession>
<keyword evidence="7 13" id="KW-0067">ATP-binding</keyword>
<evidence type="ECO:0000256" key="7">
    <source>
        <dbReference type="ARBA" id="ARBA00022840"/>
    </source>
</evidence>
<dbReference type="Pfam" id="PF00133">
    <property type="entry name" value="tRNA-synt_1"/>
    <property type="match status" value="1"/>
</dbReference>
<gene>
    <name evidence="16" type="ORF">RHGRI_008438</name>
</gene>
<dbReference type="PANTHER" id="PTHR11946">
    <property type="entry name" value="VALYL-TRNA SYNTHETASES"/>
    <property type="match status" value="1"/>
</dbReference>
<comment type="subcellular location">
    <subcellularLocation>
        <location evidence="1">Cytoplasm</location>
    </subcellularLocation>
</comment>
<dbReference type="InterPro" id="IPR009008">
    <property type="entry name" value="Val/Leu/Ile-tRNA-synth_edit"/>
</dbReference>
<evidence type="ECO:0000256" key="10">
    <source>
        <dbReference type="ARBA" id="ARBA00023146"/>
    </source>
</evidence>
<keyword evidence="4" id="KW-0963">Cytoplasm</keyword>
<dbReference type="NCBIfam" id="TIGR00422">
    <property type="entry name" value="valS"/>
    <property type="match status" value="1"/>
</dbReference>
<dbReference type="SUPFAM" id="SSF50677">
    <property type="entry name" value="ValRS/IleRS/LeuRS editing domain"/>
    <property type="match status" value="1"/>
</dbReference>
<dbReference type="EC" id="6.1.1.9" evidence="3"/>
<dbReference type="Proteomes" id="UP000823749">
    <property type="component" value="Chromosome 3"/>
</dbReference>
<dbReference type="FunFam" id="3.40.50.620:FF:000078">
    <property type="entry name" value="Valine--tRNA ligase, mitochondrial"/>
    <property type="match status" value="1"/>
</dbReference>
<evidence type="ECO:0000256" key="13">
    <source>
        <dbReference type="RuleBase" id="RU363035"/>
    </source>
</evidence>
<dbReference type="GO" id="GO:0006438">
    <property type="term" value="P:valyl-tRNA aminoacylation"/>
    <property type="evidence" value="ECO:0007669"/>
    <property type="project" value="InterPro"/>
</dbReference>
<dbReference type="EMBL" id="JACTNZ010000003">
    <property type="protein sequence ID" value="KAG5558495.1"/>
    <property type="molecule type" value="Genomic_DNA"/>
</dbReference>
<name>A0AAV6L1D8_9ERIC</name>
<keyword evidence="10 13" id="KW-0030">Aminoacyl-tRNA synthetase</keyword>
<dbReference type="FunFam" id="3.90.740.10:FF:000008">
    <property type="entry name" value="Valine--tRNA ligase, mitochondrial"/>
    <property type="match status" value="1"/>
</dbReference>
<evidence type="ECO:0000256" key="9">
    <source>
        <dbReference type="ARBA" id="ARBA00023054"/>
    </source>
</evidence>
<feature type="domain" description="Aminoacyl-tRNA synthetase class Ia" evidence="15">
    <location>
        <begin position="116"/>
        <end position="649"/>
    </location>
</feature>
<evidence type="ECO:0000256" key="6">
    <source>
        <dbReference type="ARBA" id="ARBA00022741"/>
    </source>
</evidence>
<dbReference type="PROSITE" id="PS00178">
    <property type="entry name" value="AA_TRNA_LIGASE_I"/>
    <property type="match status" value="1"/>
</dbReference>
<comment type="caution">
    <text evidence="16">The sequence shown here is derived from an EMBL/GenBank/DDBJ whole genome shotgun (WGS) entry which is preliminary data.</text>
</comment>
<dbReference type="PANTHER" id="PTHR11946:SF109">
    <property type="entry name" value="VALINE--TRNA LIGASE"/>
    <property type="match status" value="1"/>
</dbReference>
<evidence type="ECO:0000256" key="4">
    <source>
        <dbReference type="ARBA" id="ARBA00022490"/>
    </source>
</evidence>
<evidence type="ECO:0000313" key="16">
    <source>
        <dbReference type="EMBL" id="KAG5558495.1"/>
    </source>
</evidence>
<keyword evidence="9" id="KW-0175">Coiled coil</keyword>
<evidence type="ECO:0000256" key="8">
    <source>
        <dbReference type="ARBA" id="ARBA00022917"/>
    </source>
</evidence>
<organism evidence="16 17">
    <name type="scientific">Rhododendron griersonianum</name>
    <dbReference type="NCBI Taxonomy" id="479676"/>
    <lineage>
        <taxon>Eukaryota</taxon>
        <taxon>Viridiplantae</taxon>
        <taxon>Streptophyta</taxon>
        <taxon>Embryophyta</taxon>
        <taxon>Tracheophyta</taxon>
        <taxon>Spermatophyta</taxon>
        <taxon>Magnoliopsida</taxon>
        <taxon>eudicotyledons</taxon>
        <taxon>Gunneridae</taxon>
        <taxon>Pentapetalae</taxon>
        <taxon>asterids</taxon>
        <taxon>Ericales</taxon>
        <taxon>Ericaceae</taxon>
        <taxon>Ericoideae</taxon>
        <taxon>Rhodoreae</taxon>
        <taxon>Rhododendron</taxon>
    </lineage>
</organism>
<dbReference type="FunFam" id="3.40.50.620:FF:000020">
    <property type="entry name" value="Valine--tRNA ligase, mitochondrial"/>
    <property type="match status" value="1"/>
</dbReference>
<keyword evidence="8 13" id="KW-0648">Protein biosynthesis</keyword>
<keyword evidence="17" id="KW-1185">Reference proteome</keyword>
<evidence type="ECO:0000256" key="1">
    <source>
        <dbReference type="ARBA" id="ARBA00004496"/>
    </source>
</evidence>
<dbReference type="SUPFAM" id="SSF52374">
    <property type="entry name" value="Nucleotidylyl transferase"/>
    <property type="match status" value="1"/>
</dbReference>
<reference evidence="16" key="1">
    <citation type="submission" date="2020-08" db="EMBL/GenBank/DDBJ databases">
        <title>Plant Genome Project.</title>
        <authorList>
            <person name="Zhang R.-G."/>
        </authorList>
    </citation>
    <scope>NUCLEOTIDE SEQUENCE</scope>
    <source>
        <strain evidence="16">WSP0</strain>
        <tissue evidence="16">Leaf</tissue>
    </source>
</reference>
<dbReference type="Gene3D" id="3.90.740.10">
    <property type="entry name" value="Valyl/Leucyl/Isoleucyl-tRNA synthetase, editing domain"/>
    <property type="match status" value="1"/>
</dbReference>
<sequence>MVEPETQPQDPMKSVSDQKAESEPVEDPEKKKKKEEKARDKELKKLKAAQKAEEARLKAQQASNTPKVGKRKNLKKEGGEENPEDYVDPETPFGEKKCLSRQMAKQFNPSSVENSWYAWWEKSGFFVADSSSSKPPCVIVLPPPNVTGALHIGHALTCAIQDTIIRWRRMSGYNALWVPGMDHAGIATQVVVEKKIMRERKQTRHDVGREKFVSEVWSWKNEYGGTILKQLRCLGASLDWSRECFTMDEKRSKAVIEAFVRLYKEGLIYRDLRLVNWDCILRTAISDIEVDYLDIKERTLLKVPGYEKPVEFGVLTSFAYPLEGGLGEIVVATTRVETMLGDTAIAIHPDDPRYNHLHGKFAIHPFNGRKLPIVCDAILVDPNFGTGAVKITPAHDPNDFEVGKRHNLDFINIFTDEGQINSNGGPEFVGMPRFKAREAVTAALQTKGLYRGAKNNEMRLGICSRTNDVVEPLIKPQWYVSCNSMAKQALDAVFDEKVKKMEIIPRQYAAEWKRWLENIRDWCVSRQLWWGHRIPAWYVTLKGDELKELGAYNDHWVVARTEEEARIEASRIFSCKQFQLAQDPDVLDTWFSAGLFPLTVLGWPDDTDDLKAFYPTSVLETGHDILFFWVARMVMLGFKLGGDVPFRKVS</sequence>
<dbReference type="GO" id="GO:0002161">
    <property type="term" value="F:aminoacyl-tRNA deacylase activity"/>
    <property type="evidence" value="ECO:0007669"/>
    <property type="project" value="InterPro"/>
</dbReference>
<dbReference type="NCBIfam" id="NF004349">
    <property type="entry name" value="PRK05729.1"/>
    <property type="match status" value="1"/>
</dbReference>
<evidence type="ECO:0000313" key="17">
    <source>
        <dbReference type="Proteomes" id="UP000823749"/>
    </source>
</evidence>
<dbReference type="InterPro" id="IPR014729">
    <property type="entry name" value="Rossmann-like_a/b/a_fold"/>
</dbReference>
<feature type="compositionally biased region" description="Basic and acidic residues" evidence="14">
    <location>
        <begin position="16"/>
        <end position="57"/>
    </location>
</feature>
<dbReference type="InterPro" id="IPR001412">
    <property type="entry name" value="aa-tRNA-synth_I_CS"/>
</dbReference>
<dbReference type="GO" id="GO:0009791">
    <property type="term" value="P:post-embryonic development"/>
    <property type="evidence" value="ECO:0007669"/>
    <property type="project" value="UniProtKB-ARBA"/>
</dbReference>
<protein>
    <recommendedName>
        <fullName evidence="3">valine--tRNA ligase</fullName>
        <ecNumber evidence="3">6.1.1.9</ecNumber>
    </recommendedName>
    <alternativeName>
        <fullName evidence="11">Valyl-tRNA synthetase</fullName>
    </alternativeName>
</protein>
<dbReference type="GO" id="GO:0004832">
    <property type="term" value="F:valine-tRNA ligase activity"/>
    <property type="evidence" value="ECO:0007669"/>
    <property type="project" value="UniProtKB-EC"/>
</dbReference>
<keyword evidence="6 13" id="KW-0547">Nucleotide-binding</keyword>
<keyword evidence="5 13" id="KW-0436">Ligase</keyword>
<dbReference type="Gene3D" id="3.40.50.620">
    <property type="entry name" value="HUPs"/>
    <property type="match status" value="2"/>
</dbReference>
<evidence type="ECO:0000256" key="5">
    <source>
        <dbReference type="ARBA" id="ARBA00022598"/>
    </source>
</evidence>
<evidence type="ECO:0000256" key="11">
    <source>
        <dbReference type="ARBA" id="ARBA00029936"/>
    </source>
</evidence>
<evidence type="ECO:0000256" key="14">
    <source>
        <dbReference type="SAM" id="MobiDB-lite"/>
    </source>
</evidence>
<evidence type="ECO:0000259" key="15">
    <source>
        <dbReference type="Pfam" id="PF00133"/>
    </source>
</evidence>
<evidence type="ECO:0000256" key="2">
    <source>
        <dbReference type="ARBA" id="ARBA00005594"/>
    </source>
</evidence>
<evidence type="ECO:0000256" key="3">
    <source>
        <dbReference type="ARBA" id="ARBA00013169"/>
    </source>
</evidence>
<dbReference type="GO" id="GO:0005829">
    <property type="term" value="C:cytosol"/>
    <property type="evidence" value="ECO:0007669"/>
    <property type="project" value="TreeGrafter"/>
</dbReference>
<dbReference type="InterPro" id="IPR002303">
    <property type="entry name" value="Valyl-tRNA_ligase"/>
</dbReference>
<feature type="region of interest" description="Disordered" evidence="14">
    <location>
        <begin position="1"/>
        <end position="93"/>
    </location>
</feature>
<dbReference type="GO" id="GO:0005524">
    <property type="term" value="F:ATP binding"/>
    <property type="evidence" value="ECO:0007669"/>
    <property type="project" value="UniProtKB-KW"/>
</dbReference>
<comment type="catalytic activity">
    <reaction evidence="12">
        <text>tRNA(Val) + L-valine + ATP = L-valyl-tRNA(Val) + AMP + diphosphate</text>
        <dbReference type="Rhea" id="RHEA:10704"/>
        <dbReference type="Rhea" id="RHEA-COMP:9672"/>
        <dbReference type="Rhea" id="RHEA-COMP:9708"/>
        <dbReference type="ChEBI" id="CHEBI:30616"/>
        <dbReference type="ChEBI" id="CHEBI:33019"/>
        <dbReference type="ChEBI" id="CHEBI:57762"/>
        <dbReference type="ChEBI" id="CHEBI:78442"/>
        <dbReference type="ChEBI" id="CHEBI:78537"/>
        <dbReference type="ChEBI" id="CHEBI:456215"/>
        <dbReference type="EC" id="6.1.1.9"/>
    </reaction>
</comment>
<dbReference type="AlphaFoldDB" id="A0AAV6L1D8"/>
<dbReference type="GO" id="GO:0048608">
    <property type="term" value="P:reproductive structure development"/>
    <property type="evidence" value="ECO:0007669"/>
    <property type="project" value="UniProtKB-ARBA"/>
</dbReference>